<dbReference type="EMBL" id="CAFAAZ010000003">
    <property type="protein sequence ID" value="CAB4816320.1"/>
    <property type="molecule type" value="Genomic_DNA"/>
</dbReference>
<evidence type="ECO:0000313" key="4">
    <source>
        <dbReference type="EMBL" id="CAB4890050.1"/>
    </source>
</evidence>
<sequence>MRAAGLKPLEPYEDSKTPWLSKCMKCKHEVSPNLNNVKKTKTACKYCSGNATHPEDAIKIMKNAKLKPIGKFPGGNISWKAKCLICGASVAPKVKQLKQGIGGCKTCGRVKAGLSNRINTNDAIKIMKSVGLIPIEPYKSSNTPWKSRCLKCKKIVSPHFGLVKSRGSGCAYCAETRVDPIDAEKLFNKAKLKPLTGYPGNKVPWKSIHIPCGREVSPSYLAIKRGQGPCKYCSGVAVLPKDAEKVFLDNGLKPLVPYPGGNKIPWKSIHIPCGREVSPKFNIIQTGGSSGCKHCGDGYVDPNEAYQFFLSKDLQPLVPYPGSAIPWKSIHLICGSEIKPRYGHIKSGRTGCLICAGTVPITQEKAFAFFRSHDLEPQEAFKGPHHPWKSIHTKCGHKVSPQWASVQQGGSGCAYCAGNRVDMKEVRVLMKKLELKPLEPYKDSKTPWKCLHIKCGNEVSPTYQSLRGGQKGCEACGKNMVSETEAYSLLKKNSYTPIGEFPGGSNPWMCVHEVCGTKVEVRATYLRSGNVGCSFCAGTKPITSAQANKFFRSRGFKPIEPFKNARSPMKSIHLVCGREVTPTWSSLRVSGGCKYCSTSLVNLIAPAYFYLITNSQLNSHKVGISGHGATVNRLERHKRLGWSEYAVKDLDTGEEAYALEEQVLEWLRLEMRIPQYLISDQMPQGGHTETLDASEIDLATIWIKVEELSKVKK</sequence>
<dbReference type="AlphaFoldDB" id="A0A6J6Z396"/>
<evidence type="ECO:0000313" key="1">
    <source>
        <dbReference type="EMBL" id="CAB4668360.1"/>
    </source>
</evidence>
<organism evidence="3">
    <name type="scientific">freshwater metagenome</name>
    <dbReference type="NCBI Taxonomy" id="449393"/>
    <lineage>
        <taxon>unclassified sequences</taxon>
        <taxon>metagenomes</taxon>
        <taxon>ecological metagenomes</taxon>
    </lineage>
</organism>
<dbReference type="EMBL" id="CAFBMA010000002">
    <property type="protein sequence ID" value="CAB4890050.1"/>
    <property type="molecule type" value="Genomic_DNA"/>
</dbReference>
<evidence type="ECO:0000313" key="5">
    <source>
        <dbReference type="EMBL" id="CAB4960502.1"/>
    </source>
</evidence>
<dbReference type="EMBL" id="CAFBPT010000001">
    <property type="protein sequence ID" value="CAB5018621.1"/>
    <property type="molecule type" value="Genomic_DNA"/>
</dbReference>
<evidence type="ECO:0000313" key="2">
    <source>
        <dbReference type="EMBL" id="CAB4704830.1"/>
    </source>
</evidence>
<reference evidence="3" key="1">
    <citation type="submission" date="2020-05" db="EMBL/GenBank/DDBJ databases">
        <authorList>
            <person name="Chiriac C."/>
            <person name="Salcher M."/>
            <person name="Ghai R."/>
            <person name="Kavagutti S V."/>
        </authorList>
    </citation>
    <scope>NUCLEOTIDE SEQUENCE</scope>
</reference>
<protein>
    <submittedName>
        <fullName evidence="3">Unannotated protein</fullName>
    </submittedName>
</protein>
<gene>
    <name evidence="1" type="ORF">UFOPK2343_00208</name>
    <name evidence="2" type="ORF">UFOPK2652_00414</name>
    <name evidence="3" type="ORF">UFOPK3128_00452</name>
    <name evidence="4" type="ORF">UFOPK3511_00305</name>
    <name evidence="5" type="ORF">UFOPK3880_00255</name>
    <name evidence="6" type="ORF">UFOPK4146_00106</name>
</gene>
<name>A0A6J6Z396_9ZZZZ</name>
<evidence type="ECO:0000313" key="3">
    <source>
        <dbReference type="EMBL" id="CAB4816320.1"/>
    </source>
</evidence>
<dbReference type="EMBL" id="CAFBNU010000002">
    <property type="protein sequence ID" value="CAB4960502.1"/>
    <property type="molecule type" value="Genomic_DNA"/>
</dbReference>
<dbReference type="EMBL" id="CAEZXD010000003">
    <property type="protein sequence ID" value="CAB4668360.1"/>
    <property type="molecule type" value="Genomic_DNA"/>
</dbReference>
<proteinExistence type="predicted"/>
<dbReference type="EMBL" id="CAEZYD010000003">
    <property type="protein sequence ID" value="CAB4704830.1"/>
    <property type="molecule type" value="Genomic_DNA"/>
</dbReference>
<evidence type="ECO:0000313" key="6">
    <source>
        <dbReference type="EMBL" id="CAB5018621.1"/>
    </source>
</evidence>
<accession>A0A6J6Z396</accession>